<sequence length="244" mass="26369">MSPVEEEFSIVWKGHGGHLSECLEGLGADFSDVSLSCSGTGSSGGSISAHKLILASCSPYFHKIFREHPGQTQTLIILSDIPRDILLDLLTYMYQGSVSLSEKRVPLFLQAAKHLQIKGIGACEEPTAHQATNNLSILASAAALDGRLLEKQAPPSYRVPKYTCPSSHLPQEQENEEPTQPMDVLEEGASSLPISPPLLTIPDPHLFINNREPPKSPLLPNKILPSPPPEENGSASPAIKREDN</sequence>
<protein>
    <submittedName>
        <fullName evidence="8">Broadcomplex core protein isoforms 1/2/3/4/5like</fullName>
    </submittedName>
</protein>
<keyword evidence="3" id="KW-0524">Neurogenesis</keyword>
<keyword evidence="9" id="KW-1185">Reference proteome</keyword>
<dbReference type="GO" id="GO:0045467">
    <property type="term" value="P:R7 cell development"/>
    <property type="evidence" value="ECO:0007669"/>
    <property type="project" value="UniProtKB-ARBA"/>
</dbReference>
<gene>
    <name evidence="8" type="ORF">FKW44_000463</name>
</gene>
<dbReference type="GO" id="GO:0007464">
    <property type="term" value="P:R3/R4 cell fate commitment"/>
    <property type="evidence" value="ECO:0007669"/>
    <property type="project" value="UniProtKB-ARBA"/>
</dbReference>
<evidence type="ECO:0000313" key="9">
    <source>
        <dbReference type="Proteomes" id="UP000595437"/>
    </source>
</evidence>
<dbReference type="GO" id="GO:0008406">
    <property type="term" value="P:gonad development"/>
    <property type="evidence" value="ECO:0007669"/>
    <property type="project" value="UniProtKB-ARBA"/>
</dbReference>
<dbReference type="Proteomes" id="UP000595437">
    <property type="component" value="Chromosome 1"/>
</dbReference>
<dbReference type="OrthoDB" id="6366600at2759"/>
<keyword evidence="1" id="KW-0217">Developmental protein</keyword>
<dbReference type="SMART" id="SM00225">
    <property type="entry name" value="BTB"/>
    <property type="match status" value="1"/>
</dbReference>
<evidence type="ECO:0000313" key="8">
    <source>
        <dbReference type="EMBL" id="QQP55958.1"/>
    </source>
</evidence>
<comment type="function">
    <text evidence="5">Putative transcription factor required for axon growth and guidance in the central and peripheral nervous systems. Repels CNS axons away from the midline by promoting the expression of the midline repellent sli and its receptor robo.</text>
</comment>
<feature type="non-terminal residue" evidence="8">
    <location>
        <position position="244"/>
    </location>
</feature>
<evidence type="ECO:0000259" key="7">
    <source>
        <dbReference type="PROSITE" id="PS50097"/>
    </source>
</evidence>
<name>A0A7T8KHM3_CALRO</name>
<feature type="region of interest" description="Disordered" evidence="6">
    <location>
        <begin position="156"/>
        <end position="244"/>
    </location>
</feature>
<dbReference type="PROSITE" id="PS50097">
    <property type="entry name" value="BTB"/>
    <property type="match status" value="1"/>
</dbReference>
<dbReference type="PANTHER" id="PTHR23110">
    <property type="entry name" value="BTB DOMAIN TRANSCRIPTION FACTOR"/>
    <property type="match status" value="1"/>
</dbReference>
<dbReference type="InterPro" id="IPR011333">
    <property type="entry name" value="SKP1/BTB/POZ_sf"/>
</dbReference>
<dbReference type="InterPro" id="IPR000210">
    <property type="entry name" value="BTB/POZ_dom"/>
</dbReference>
<evidence type="ECO:0000256" key="4">
    <source>
        <dbReference type="ARBA" id="ARBA00023242"/>
    </source>
</evidence>
<dbReference type="Gene3D" id="3.30.710.10">
    <property type="entry name" value="Potassium Channel Kv1.1, Chain A"/>
    <property type="match status" value="1"/>
</dbReference>
<dbReference type="Pfam" id="PF00651">
    <property type="entry name" value="BTB"/>
    <property type="match status" value="1"/>
</dbReference>
<organism evidence="8 9">
    <name type="scientific">Caligus rogercresseyi</name>
    <name type="common">Sea louse</name>
    <dbReference type="NCBI Taxonomy" id="217165"/>
    <lineage>
        <taxon>Eukaryota</taxon>
        <taxon>Metazoa</taxon>
        <taxon>Ecdysozoa</taxon>
        <taxon>Arthropoda</taxon>
        <taxon>Crustacea</taxon>
        <taxon>Multicrustacea</taxon>
        <taxon>Hexanauplia</taxon>
        <taxon>Copepoda</taxon>
        <taxon>Siphonostomatoida</taxon>
        <taxon>Caligidae</taxon>
        <taxon>Caligus</taxon>
    </lineage>
</organism>
<dbReference type="SUPFAM" id="SSF54695">
    <property type="entry name" value="POZ domain"/>
    <property type="match status" value="1"/>
</dbReference>
<evidence type="ECO:0000256" key="1">
    <source>
        <dbReference type="ARBA" id="ARBA00022473"/>
    </source>
</evidence>
<keyword evidence="4" id="KW-0539">Nucleus</keyword>
<dbReference type="GO" id="GO:0007526">
    <property type="term" value="P:larval somatic muscle development"/>
    <property type="evidence" value="ECO:0007669"/>
    <property type="project" value="UniProtKB-ARBA"/>
</dbReference>
<keyword evidence="2" id="KW-0221">Differentiation</keyword>
<evidence type="ECO:0000256" key="6">
    <source>
        <dbReference type="SAM" id="MobiDB-lite"/>
    </source>
</evidence>
<dbReference type="EMBL" id="CP045890">
    <property type="protein sequence ID" value="QQP55958.1"/>
    <property type="molecule type" value="Genomic_DNA"/>
</dbReference>
<dbReference type="GO" id="GO:0005634">
    <property type="term" value="C:nucleus"/>
    <property type="evidence" value="ECO:0007669"/>
    <property type="project" value="TreeGrafter"/>
</dbReference>
<evidence type="ECO:0000256" key="3">
    <source>
        <dbReference type="ARBA" id="ARBA00022902"/>
    </source>
</evidence>
<dbReference type="GO" id="GO:0035167">
    <property type="term" value="P:larval lymph gland hemopoiesis"/>
    <property type="evidence" value="ECO:0007669"/>
    <property type="project" value="UniProtKB-ARBA"/>
</dbReference>
<dbReference type="GO" id="GO:0048813">
    <property type="term" value="P:dendrite morphogenesis"/>
    <property type="evidence" value="ECO:0007669"/>
    <property type="project" value="UniProtKB-ARBA"/>
</dbReference>
<dbReference type="AlphaFoldDB" id="A0A7T8KHM3"/>
<feature type="domain" description="BTB" evidence="7">
    <location>
        <begin position="31"/>
        <end position="102"/>
    </location>
</feature>
<dbReference type="GO" id="GO:0045476">
    <property type="term" value="P:nurse cell apoptotic process"/>
    <property type="evidence" value="ECO:0007669"/>
    <property type="project" value="UniProtKB-ARBA"/>
</dbReference>
<dbReference type="PANTHER" id="PTHR23110:SF111">
    <property type="entry name" value="LONGITUDINALS LACKING PROTEIN, ISOFORMS F_I_K_T"/>
    <property type="match status" value="1"/>
</dbReference>
<accession>A0A7T8KHM3</accession>
<dbReference type="GO" id="GO:0006357">
    <property type="term" value="P:regulation of transcription by RNA polymerase II"/>
    <property type="evidence" value="ECO:0007669"/>
    <property type="project" value="TreeGrafter"/>
</dbReference>
<proteinExistence type="predicted"/>
<reference evidence="9" key="1">
    <citation type="submission" date="2021-01" db="EMBL/GenBank/DDBJ databases">
        <title>Caligus Genome Assembly.</title>
        <authorList>
            <person name="Gallardo-Escarate C."/>
        </authorList>
    </citation>
    <scope>NUCLEOTIDE SEQUENCE [LARGE SCALE GENOMIC DNA]</scope>
</reference>
<dbReference type="GO" id="GO:0016199">
    <property type="term" value="P:axon midline choice point recognition"/>
    <property type="evidence" value="ECO:0007669"/>
    <property type="project" value="UniProtKB-ARBA"/>
</dbReference>
<evidence type="ECO:0000256" key="2">
    <source>
        <dbReference type="ARBA" id="ARBA00022782"/>
    </source>
</evidence>
<dbReference type="InterPro" id="IPR051095">
    <property type="entry name" value="Dros_DevTransReg"/>
</dbReference>
<evidence type="ECO:0000256" key="5">
    <source>
        <dbReference type="ARBA" id="ARBA00037382"/>
    </source>
</evidence>